<keyword evidence="3" id="KW-1185">Reference proteome</keyword>
<dbReference type="SUPFAM" id="SSF81301">
    <property type="entry name" value="Nucleotidyltransferase"/>
    <property type="match status" value="1"/>
</dbReference>
<reference evidence="3" key="1">
    <citation type="journal article" date="2019" name="Int. J. Syst. Evol. Microbiol.">
        <title>The Global Catalogue of Microorganisms (GCM) 10K type strain sequencing project: providing services to taxonomists for standard genome sequencing and annotation.</title>
        <authorList>
            <consortium name="The Broad Institute Genomics Platform"/>
            <consortium name="The Broad Institute Genome Sequencing Center for Infectious Disease"/>
            <person name="Wu L."/>
            <person name="Ma J."/>
        </authorList>
    </citation>
    <scope>NUCLEOTIDE SEQUENCE [LARGE SCALE GENOMIC DNA]</scope>
    <source>
        <strain evidence="3">WYCCWR 12678</strain>
    </source>
</reference>
<accession>A0ABV9Q8B9</accession>
<protein>
    <submittedName>
        <fullName evidence="2">Nucleotidyltransferase family protein</fullName>
    </submittedName>
</protein>
<dbReference type="InterPro" id="IPR043519">
    <property type="entry name" value="NT_sf"/>
</dbReference>
<comment type="caution">
    <text evidence="2">The sequence shown here is derived from an EMBL/GenBank/DDBJ whole genome shotgun (WGS) entry which is preliminary data.</text>
</comment>
<dbReference type="Pfam" id="PF18765">
    <property type="entry name" value="Polbeta"/>
    <property type="match status" value="1"/>
</dbReference>
<evidence type="ECO:0000313" key="2">
    <source>
        <dbReference type="EMBL" id="MFC4770143.1"/>
    </source>
</evidence>
<dbReference type="InterPro" id="IPR041633">
    <property type="entry name" value="Polbeta"/>
</dbReference>
<proteinExistence type="predicted"/>
<feature type="domain" description="Polymerase beta nucleotidyltransferase" evidence="1">
    <location>
        <begin position="16"/>
        <end position="102"/>
    </location>
</feature>
<name>A0ABV9Q8B9_9BACL</name>
<gene>
    <name evidence="2" type="ORF">ACFO8Q_22970</name>
</gene>
<dbReference type="Gene3D" id="3.30.460.10">
    <property type="entry name" value="Beta Polymerase, domain 2"/>
    <property type="match status" value="1"/>
</dbReference>
<sequence>MNQFGISEKSFQLLLDTFIQYTQVEEVILFGSRAKGNYKKGSDIDLAIKGEECSASLALTLQSYINEELPIPYTVDVIDYNSLNHKELKEHIDRVGIKFYKR</sequence>
<dbReference type="EMBL" id="JBHSHC010000154">
    <property type="protein sequence ID" value="MFC4770143.1"/>
    <property type="molecule type" value="Genomic_DNA"/>
</dbReference>
<organism evidence="2 3">
    <name type="scientific">Effusibacillus consociatus</name>
    <dbReference type="NCBI Taxonomy" id="1117041"/>
    <lineage>
        <taxon>Bacteria</taxon>
        <taxon>Bacillati</taxon>
        <taxon>Bacillota</taxon>
        <taxon>Bacilli</taxon>
        <taxon>Bacillales</taxon>
        <taxon>Alicyclobacillaceae</taxon>
        <taxon>Effusibacillus</taxon>
    </lineage>
</organism>
<dbReference type="Proteomes" id="UP001596002">
    <property type="component" value="Unassembled WGS sequence"/>
</dbReference>
<dbReference type="RefSeq" id="WP_380029437.1">
    <property type="nucleotide sequence ID" value="NZ_JBHSHC010000154.1"/>
</dbReference>
<dbReference type="PANTHER" id="PTHR43852">
    <property type="entry name" value="NUCLEOTIDYLTRANSFERASE"/>
    <property type="match status" value="1"/>
</dbReference>
<dbReference type="InterPro" id="IPR052930">
    <property type="entry name" value="TA_antitoxin_MntA"/>
</dbReference>
<evidence type="ECO:0000259" key="1">
    <source>
        <dbReference type="Pfam" id="PF18765"/>
    </source>
</evidence>
<dbReference type="CDD" id="cd05403">
    <property type="entry name" value="NT_KNTase_like"/>
    <property type="match status" value="1"/>
</dbReference>
<evidence type="ECO:0000313" key="3">
    <source>
        <dbReference type="Proteomes" id="UP001596002"/>
    </source>
</evidence>
<dbReference type="PANTHER" id="PTHR43852:SF3">
    <property type="entry name" value="NUCLEOTIDYLTRANSFERASE"/>
    <property type="match status" value="1"/>
</dbReference>